<feature type="compositionally biased region" description="Low complexity" evidence="1">
    <location>
        <begin position="108"/>
        <end position="131"/>
    </location>
</feature>
<feature type="region of interest" description="Disordered" evidence="1">
    <location>
        <begin position="28"/>
        <end position="52"/>
    </location>
</feature>
<feature type="region of interest" description="Disordered" evidence="1">
    <location>
        <begin position="108"/>
        <end position="143"/>
    </location>
</feature>
<evidence type="ECO:0000313" key="2">
    <source>
        <dbReference type="EMBL" id="CAF4175291.1"/>
    </source>
</evidence>
<sequence length="414" mass="45903">MQYKQQGSRKPQILRRIRQTIGNLEEIQTFPVAKRPRTGTPHPTSPPPSHRHFAPVVASSPVVLKIPAPLVPISVSPPRGITASTITLPPVIPRAPRTTANIQPSVTTSTMTSAPTVPATAPVQQQQVHTTSTKSQKPPSWMIPVKNRTSSPADRHPPINNKPAHFVPVEQIPTAHKGKKVRFQNGITSNFNSYTNISSYNPPPPPTIPPRQSKLKSLMSSTARVPLMDMRLGWEWPDQQIRQEQDEYIRTSNRFDLFLDTHQDNRYPIQNPTNADQQYSNAQRRPAPQVQSQCTIPGSKQTKPYAQPNNAQQHAAPPITLLVDNPCGQSTTAQQHQNTTTIPTTKSNHVILSHSTMSRFRLPQLSNNTVNIHIKSNSGFGIRDYTQQITSGQLKYLLAQTNGVTFVIGTNNIA</sequence>
<dbReference type="Proteomes" id="UP000682733">
    <property type="component" value="Unassembled WGS sequence"/>
</dbReference>
<evidence type="ECO:0000313" key="3">
    <source>
        <dbReference type="Proteomes" id="UP000682733"/>
    </source>
</evidence>
<organism evidence="2 3">
    <name type="scientific">Didymodactylos carnosus</name>
    <dbReference type="NCBI Taxonomy" id="1234261"/>
    <lineage>
        <taxon>Eukaryota</taxon>
        <taxon>Metazoa</taxon>
        <taxon>Spiralia</taxon>
        <taxon>Gnathifera</taxon>
        <taxon>Rotifera</taxon>
        <taxon>Eurotatoria</taxon>
        <taxon>Bdelloidea</taxon>
        <taxon>Philodinida</taxon>
        <taxon>Philodinidae</taxon>
        <taxon>Didymodactylos</taxon>
    </lineage>
</organism>
<reference evidence="2" key="1">
    <citation type="submission" date="2021-02" db="EMBL/GenBank/DDBJ databases">
        <authorList>
            <person name="Nowell W R."/>
        </authorList>
    </citation>
    <scope>NUCLEOTIDE SEQUENCE</scope>
</reference>
<protein>
    <submittedName>
        <fullName evidence="2">Uncharacterized protein</fullName>
    </submittedName>
</protein>
<feature type="compositionally biased region" description="Polar residues" evidence="1">
    <location>
        <begin position="268"/>
        <end position="302"/>
    </location>
</feature>
<evidence type="ECO:0000256" key="1">
    <source>
        <dbReference type="SAM" id="MobiDB-lite"/>
    </source>
</evidence>
<proteinExistence type="predicted"/>
<comment type="caution">
    <text evidence="2">The sequence shown here is derived from an EMBL/GenBank/DDBJ whole genome shotgun (WGS) entry which is preliminary data.</text>
</comment>
<dbReference type="EMBL" id="CAJOBA010045316">
    <property type="protein sequence ID" value="CAF4175291.1"/>
    <property type="molecule type" value="Genomic_DNA"/>
</dbReference>
<feature type="region of interest" description="Disordered" evidence="1">
    <location>
        <begin position="265"/>
        <end position="311"/>
    </location>
</feature>
<name>A0A8S2RY44_9BILA</name>
<gene>
    <name evidence="2" type="ORF">TMI583_LOCUS32271</name>
</gene>
<dbReference type="AlphaFoldDB" id="A0A8S2RY44"/>
<accession>A0A8S2RY44</accession>